<dbReference type="InterPro" id="IPR008166">
    <property type="entry name" value="Glyco_transf_92"/>
</dbReference>
<protein>
    <recommendedName>
        <fullName evidence="8">Glycosyltransferase family 92 protein</fullName>
        <ecNumber evidence="8">2.4.1.-</ecNumber>
    </recommendedName>
</protein>
<keyword evidence="4 8" id="KW-0808">Transferase</keyword>
<dbReference type="VEuPathDB" id="VectorBase:BGLAX_045740"/>
<dbReference type="KEGG" id="bgt:106075319"/>
<dbReference type="Pfam" id="PF01697">
    <property type="entry name" value="Glyco_transf_92"/>
    <property type="match status" value="1"/>
</dbReference>
<organism evidence="9 10">
    <name type="scientific">Biomphalaria glabrata</name>
    <name type="common">Bloodfluke planorb</name>
    <name type="synonym">Freshwater snail</name>
    <dbReference type="NCBI Taxonomy" id="6526"/>
    <lineage>
        <taxon>Eukaryota</taxon>
        <taxon>Metazoa</taxon>
        <taxon>Spiralia</taxon>
        <taxon>Lophotrochozoa</taxon>
        <taxon>Mollusca</taxon>
        <taxon>Gastropoda</taxon>
        <taxon>Heterobranchia</taxon>
        <taxon>Euthyneura</taxon>
        <taxon>Panpulmonata</taxon>
        <taxon>Hygrophila</taxon>
        <taxon>Lymnaeoidea</taxon>
        <taxon>Planorbidae</taxon>
        <taxon>Biomphalaria</taxon>
    </lineage>
</organism>
<keyword evidence="7 8" id="KW-0472">Membrane</keyword>
<dbReference type="AlphaFoldDB" id="A0A2C9KGK9"/>
<evidence type="ECO:0000256" key="6">
    <source>
        <dbReference type="ARBA" id="ARBA00022989"/>
    </source>
</evidence>
<evidence type="ECO:0000256" key="4">
    <source>
        <dbReference type="ARBA" id="ARBA00022679"/>
    </source>
</evidence>
<evidence type="ECO:0000256" key="7">
    <source>
        <dbReference type="ARBA" id="ARBA00023136"/>
    </source>
</evidence>
<dbReference type="GO" id="GO:0005737">
    <property type="term" value="C:cytoplasm"/>
    <property type="evidence" value="ECO:0007669"/>
    <property type="project" value="TreeGrafter"/>
</dbReference>
<gene>
    <name evidence="9" type="primary">106075319</name>
</gene>
<keyword evidence="6 8" id="KW-1133">Transmembrane helix</keyword>
<dbReference type="GO" id="GO:0016757">
    <property type="term" value="F:glycosyltransferase activity"/>
    <property type="evidence" value="ECO:0007669"/>
    <property type="project" value="UniProtKB-UniRule"/>
</dbReference>
<keyword evidence="5 8" id="KW-0812">Transmembrane</keyword>
<dbReference type="EnsemblMetazoa" id="BGLB019457-RA">
    <property type="protein sequence ID" value="BGLB019457-PA"/>
    <property type="gene ID" value="BGLB019457"/>
</dbReference>
<sequence length="500" mass="57999">MYLRNTCRIIFQYRYNTVLLLLVSTVILVHYNYSKLVFVQYVLRNTATIGTNETSTSFDSSTSSWSESSSVWKTWTSPLTDSQSQKNDTNSTLNASFKTTTVLNLLKISSDNLRVTVGPTGIPDKPRFQQVNDHDAWLFSAFFDNFNNTDLIRVFGIQPLLLNTSVFCHLVEGTSSYVIEGTKKDLFDWHRNRRRVFSYECLLNETSRPHNVSLTFNETDTPTNSLLVLYPQALQRNFTVCYSMLYNYNTPYQLVQNVEFNRVLGAEHFFLYRESVSSAVDTVLKHYQRRGFLTVIEWPIPVGEIHYHGQILSLNDCVYRNRGVSRYVVIQDTDEFIIPHQNDNWTELMEVLNKEFELSNKSQSEQLGTYIVQSTFYQQSPNSSEWADITGHFSISDEEFQMFKKFSLTVFSNLKRIKTFFVGGRQKSFVRPETVLFNDIHTPDKNRPCIANVTVSTDVAVVHHHRRWTSSEDYILDTTSLKFKDRVLPLINETILLLTL</sequence>
<dbReference type="RefSeq" id="XP_013091734.2">
    <property type="nucleotide sequence ID" value="XM_013236280.2"/>
</dbReference>
<comment type="similarity">
    <text evidence="2 8">Belongs to the glycosyltransferase 92 family.</text>
</comment>
<dbReference type="PANTHER" id="PTHR21461:SF69">
    <property type="entry name" value="GLYCOSYLTRANSFERASE FAMILY 92 PROTEIN"/>
    <property type="match status" value="1"/>
</dbReference>
<evidence type="ECO:0000256" key="2">
    <source>
        <dbReference type="ARBA" id="ARBA00007647"/>
    </source>
</evidence>
<proteinExistence type="inferred from homology"/>
<accession>A0A2C9KGK9</accession>
<dbReference type="Proteomes" id="UP000076420">
    <property type="component" value="Unassembled WGS sequence"/>
</dbReference>
<name>A0A2C9KGK9_BIOGL</name>
<evidence type="ECO:0000313" key="10">
    <source>
        <dbReference type="Proteomes" id="UP000076420"/>
    </source>
</evidence>
<evidence type="ECO:0000256" key="1">
    <source>
        <dbReference type="ARBA" id="ARBA00004167"/>
    </source>
</evidence>
<dbReference type="OrthoDB" id="6232146at2759"/>
<evidence type="ECO:0000256" key="5">
    <source>
        <dbReference type="ARBA" id="ARBA00022692"/>
    </source>
</evidence>
<dbReference type="PANTHER" id="PTHR21461">
    <property type="entry name" value="GLYCOSYLTRANSFERASE FAMILY 92 PROTEIN"/>
    <property type="match status" value="1"/>
</dbReference>
<evidence type="ECO:0000256" key="8">
    <source>
        <dbReference type="RuleBase" id="RU366017"/>
    </source>
</evidence>
<dbReference type="EC" id="2.4.1.-" evidence="8"/>
<dbReference type="VEuPathDB" id="VectorBase:BGLB019457"/>
<reference evidence="9" key="1">
    <citation type="submission" date="2020-05" db="UniProtKB">
        <authorList>
            <consortium name="EnsemblMetazoa"/>
        </authorList>
    </citation>
    <scope>IDENTIFICATION</scope>
    <source>
        <strain evidence="9">BB02</strain>
    </source>
</reference>
<comment type="subcellular location">
    <subcellularLocation>
        <location evidence="1">Membrane</location>
        <topology evidence="1">Single-pass membrane protein</topology>
    </subcellularLocation>
</comment>
<evidence type="ECO:0000313" key="9">
    <source>
        <dbReference type="EnsemblMetazoa" id="BGLB019457-PA"/>
    </source>
</evidence>
<keyword evidence="3 8" id="KW-0328">Glycosyltransferase</keyword>
<dbReference type="GO" id="GO:0016020">
    <property type="term" value="C:membrane"/>
    <property type="evidence" value="ECO:0007669"/>
    <property type="project" value="UniProtKB-SubCell"/>
</dbReference>
<feature type="transmembrane region" description="Helical" evidence="8">
    <location>
        <begin position="12"/>
        <end position="33"/>
    </location>
</feature>
<evidence type="ECO:0000256" key="3">
    <source>
        <dbReference type="ARBA" id="ARBA00022676"/>
    </source>
</evidence>